<proteinExistence type="predicted"/>
<accession>A0ABU0MN93</accession>
<comment type="caution">
    <text evidence="1">The sequence shown here is derived from an EMBL/GenBank/DDBJ whole genome shotgun (WGS) entry which is preliminary data.</text>
</comment>
<evidence type="ECO:0000313" key="2">
    <source>
        <dbReference type="Proteomes" id="UP001244552"/>
    </source>
</evidence>
<reference evidence="1 2" key="1">
    <citation type="submission" date="2023-07" db="EMBL/GenBank/DDBJ databases">
        <title>Genomic Encyclopedia of Type Strains, Phase IV (KMG-IV): sequencing the most valuable type-strain genomes for metagenomic binning, comparative biology and taxonomic classification.</title>
        <authorList>
            <person name="Goeker M."/>
        </authorList>
    </citation>
    <scope>NUCLEOTIDE SEQUENCE [LARGE SCALE GENOMIC DNA]</scope>
    <source>
        <strain evidence="1 2">DSM 19922</strain>
    </source>
</reference>
<dbReference type="EMBL" id="JAUSVU010000015">
    <property type="protein sequence ID" value="MDQ0534940.1"/>
    <property type="molecule type" value="Genomic_DNA"/>
</dbReference>
<name>A0ABU0MN93_9PROT</name>
<organism evidence="1 2">
    <name type="scientific">Azospirillum picis</name>
    <dbReference type="NCBI Taxonomy" id="488438"/>
    <lineage>
        <taxon>Bacteria</taxon>
        <taxon>Pseudomonadati</taxon>
        <taxon>Pseudomonadota</taxon>
        <taxon>Alphaproteobacteria</taxon>
        <taxon>Rhodospirillales</taxon>
        <taxon>Azospirillaceae</taxon>
        <taxon>Azospirillum</taxon>
    </lineage>
</organism>
<gene>
    <name evidence="1" type="ORF">QO018_003818</name>
</gene>
<dbReference type="Proteomes" id="UP001244552">
    <property type="component" value="Unassembled WGS sequence"/>
</dbReference>
<sequence>MSGTSLSVLLDTRSINTLAVDPSGQAFNILTKSPYTFVIIPQIREELEAGPSYINKIFQKWYGDSLSAGKVYTPKFEIDTSGMSSTQLGDEAIRQYAISNNEKYLVRILIDDSKFTENEYTKTNRFEPGALAKRG</sequence>
<protein>
    <submittedName>
        <fullName evidence="1">Uncharacterized protein</fullName>
    </submittedName>
</protein>
<dbReference type="RefSeq" id="WP_209991267.1">
    <property type="nucleotide sequence ID" value="NZ_JAGINO010000045.1"/>
</dbReference>
<keyword evidence="2" id="KW-1185">Reference proteome</keyword>
<evidence type="ECO:0000313" key="1">
    <source>
        <dbReference type="EMBL" id="MDQ0534940.1"/>
    </source>
</evidence>